<reference evidence="2 3" key="1">
    <citation type="submission" date="2019-06" db="EMBL/GenBank/DDBJ databases">
        <title>Tsukamurella conjunctivitidis sp. nov., Tsukamurella assacharolytica sp. nov. and Tsukamurella sputae sp. nov. isolated from patients with conjunctivitis, bacteraemia (lymphoma) and respiratory infection (sputum) in Hong Kong.</title>
        <authorList>
            <person name="Teng J.L.L."/>
            <person name="Lee H.H."/>
            <person name="Fong J.Y.H."/>
            <person name="Fok K.M.N."/>
            <person name="Lau S.K.P."/>
            <person name="Woo P.C.Y."/>
        </authorList>
    </citation>
    <scope>NUCLEOTIDE SEQUENCE [LARGE SCALE GENOMIC DNA]</scope>
    <source>
        <strain evidence="2 3">HKU71</strain>
    </source>
</reference>
<evidence type="ECO:0000313" key="2">
    <source>
        <dbReference type="EMBL" id="TWS18173.1"/>
    </source>
</evidence>
<comment type="caution">
    <text evidence="2">The sequence shown here is derived from an EMBL/GenBank/DDBJ whole genome shotgun (WGS) entry which is preliminary data.</text>
</comment>
<keyword evidence="1" id="KW-0812">Transmembrane</keyword>
<keyword evidence="1" id="KW-1133">Transmembrane helix</keyword>
<dbReference type="RefSeq" id="WP_146563348.1">
    <property type="nucleotide sequence ID" value="NZ_VIGW01000012.1"/>
</dbReference>
<dbReference type="EMBL" id="VIGW01000012">
    <property type="protein sequence ID" value="TWS18173.1"/>
    <property type="molecule type" value="Genomic_DNA"/>
</dbReference>
<keyword evidence="3" id="KW-1185">Reference proteome</keyword>
<dbReference type="OrthoDB" id="4775530at2"/>
<evidence type="ECO:0000313" key="3">
    <source>
        <dbReference type="Proteomes" id="UP000317291"/>
    </source>
</evidence>
<feature type="transmembrane region" description="Helical" evidence="1">
    <location>
        <begin position="6"/>
        <end position="26"/>
    </location>
</feature>
<gene>
    <name evidence="2" type="ORF">FK529_16835</name>
</gene>
<evidence type="ECO:0000256" key="1">
    <source>
        <dbReference type="SAM" id="Phobius"/>
    </source>
</evidence>
<dbReference type="Proteomes" id="UP000317291">
    <property type="component" value="Unassembled WGS sequence"/>
</dbReference>
<name>A0A5C5R7A8_9ACTN</name>
<dbReference type="AlphaFoldDB" id="A0A5C5R7A8"/>
<accession>A0A5C5R7A8</accession>
<sequence>MAIAGARVVLIAVLCSVVVLCGIGLWHVESRLLTTYPECVGTGSPRVSAVESPGEVRAVQSAIDRVLDGLGCKAVPLGGGRR</sequence>
<keyword evidence="1" id="KW-0472">Membrane</keyword>
<protein>
    <submittedName>
        <fullName evidence="2">Uncharacterized protein</fullName>
    </submittedName>
</protein>
<organism evidence="2 3">
    <name type="scientific">Tsukamurella asaccharolytica</name>
    <dbReference type="NCBI Taxonomy" id="2592067"/>
    <lineage>
        <taxon>Bacteria</taxon>
        <taxon>Bacillati</taxon>
        <taxon>Actinomycetota</taxon>
        <taxon>Actinomycetes</taxon>
        <taxon>Mycobacteriales</taxon>
        <taxon>Tsukamurellaceae</taxon>
        <taxon>Tsukamurella</taxon>
    </lineage>
</organism>
<proteinExistence type="predicted"/>